<evidence type="ECO:0000313" key="2">
    <source>
        <dbReference type="EMBL" id="TWU32282.1"/>
    </source>
</evidence>
<organism evidence="2 3">
    <name type="scientific">Novipirellula artificiosorum</name>
    <dbReference type="NCBI Taxonomy" id="2528016"/>
    <lineage>
        <taxon>Bacteria</taxon>
        <taxon>Pseudomonadati</taxon>
        <taxon>Planctomycetota</taxon>
        <taxon>Planctomycetia</taxon>
        <taxon>Pirellulales</taxon>
        <taxon>Pirellulaceae</taxon>
        <taxon>Novipirellula</taxon>
    </lineage>
</organism>
<evidence type="ECO:0000313" key="3">
    <source>
        <dbReference type="Proteomes" id="UP000319143"/>
    </source>
</evidence>
<proteinExistence type="predicted"/>
<dbReference type="Pfam" id="PF07596">
    <property type="entry name" value="SBP_bac_10"/>
    <property type="match status" value="1"/>
</dbReference>
<dbReference type="InterPro" id="IPR027558">
    <property type="entry name" value="Pre_pil_HX9DG_C"/>
</dbReference>
<dbReference type="EMBL" id="SJPV01000013">
    <property type="protein sequence ID" value="TWU32282.1"/>
    <property type="molecule type" value="Genomic_DNA"/>
</dbReference>
<keyword evidence="3" id="KW-1185">Reference proteome</keyword>
<protein>
    <recommendedName>
        <fullName evidence="1">DUF1559 domain-containing protein</fullName>
    </recommendedName>
</protein>
<dbReference type="AlphaFoldDB" id="A0A5C6D5P8"/>
<gene>
    <name evidence="2" type="ORF">Poly41_57670</name>
</gene>
<evidence type="ECO:0000259" key="1">
    <source>
        <dbReference type="Pfam" id="PF07596"/>
    </source>
</evidence>
<accession>A0A5C6D5P8</accession>
<feature type="domain" description="DUF1559" evidence="1">
    <location>
        <begin position="59"/>
        <end position="112"/>
    </location>
</feature>
<sequence length="141" mass="15565">MLYAESLQAMPWHRAGFANAGDLLIREDEDDVQYPIAARFTQGMVWHYEDDERSDGASKVAPVHRIATVDSVTNRMTPSNASDLARPSSAHQNGFNAAMADGGTRFISSTIDYRVYQALLTPSGKHADVPNRAYVLSEESF</sequence>
<dbReference type="NCBIfam" id="TIGR04294">
    <property type="entry name" value="pre_pil_HX9DG"/>
    <property type="match status" value="1"/>
</dbReference>
<name>A0A5C6D5P8_9BACT</name>
<dbReference type="InterPro" id="IPR011453">
    <property type="entry name" value="DUF1559"/>
</dbReference>
<reference evidence="2 3" key="1">
    <citation type="submission" date="2019-02" db="EMBL/GenBank/DDBJ databases">
        <title>Deep-cultivation of Planctomycetes and their phenomic and genomic characterization uncovers novel biology.</title>
        <authorList>
            <person name="Wiegand S."/>
            <person name="Jogler M."/>
            <person name="Boedeker C."/>
            <person name="Pinto D."/>
            <person name="Vollmers J."/>
            <person name="Rivas-Marin E."/>
            <person name="Kohn T."/>
            <person name="Peeters S.H."/>
            <person name="Heuer A."/>
            <person name="Rast P."/>
            <person name="Oberbeckmann S."/>
            <person name="Bunk B."/>
            <person name="Jeske O."/>
            <person name="Meyerdierks A."/>
            <person name="Storesund J.E."/>
            <person name="Kallscheuer N."/>
            <person name="Luecker S."/>
            <person name="Lage O.M."/>
            <person name="Pohl T."/>
            <person name="Merkel B.J."/>
            <person name="Hornburger P."/>
            <person name="Mueller R.-W."/>
            <person name="Bruemmer F."/>
            <person name="Labrenz M."/>
            <person name="Spormann A.M."/>
            <person name="Op Den Camp H."/>
            <person name="Overmann J."/>
            <person name="Amann R."/>
            <person name="Jetten M.S.M."/>
            <person name="Mascher T."/>
            <person name="Medema M.H."/>
            <person name="Devos D.P."/>
            <person name="Kaster A.-K."/>
            <person name="Ovreas L."/>
            <person name="Rohde M."/>
            <person name="Galperin M.Y."/>
            <person name="Jogler C."/>
        </authorList>
    </citation>
    <scope>NUCLEOTIDE SEQUENCE [LARGE SCALE GENOMIC DNA]</scope>
    <source>
        <strain evidence="2 3">Poly41</strain>
    </source>
</reference>
<comment type="caution">
    <text evidence="2">The sequence shown here is derived from an EMBL/GenBank/DDBJ whole genome shotgun (WGS) entry which is preliminary data.</text>
</comment>
<dbReference type="Proteomes" id="UP000319143">
    <property type="component" value="Unassembled WGS sequence"/>
</dbReference>